<proteinExistence type="predicted"/>
<dbReference type="GO" id="GO:0004523">
    <property type="term" value="F:RNA-DNA hybrid ribonuclease activity"/>
    <property type="evidence" value="ECO:0007669"/>
    <property type="project" value="InterPro"/>
</dbReference>
<dbReference type="AlphaFoldDB" id="A0AAE0GFN9"/>
<dbReference type="GO" id="GO:0003676">
    <property type="term" value="F:nucleic acid binding"/>
    <property type="evidence" value="ECO:0007669"/>
    <property type="project" value="InterPro"/>
</dbReference>
<comment type="caution">
    <text evidence="2">The sequence shown here is derived from an EMBL/GenBank/DDBJ whole genome shotgun (WGS) entry which is preliminary data.</text>
</comment>
<feature type="domain" description="RNase H type-1" evidence="1">
    <location>
        <begin position="115"/>
        <end position="249"/>
    </location>
</feature>
<dbReference type="InterPro" id="IPR036397">
    <property type="entry name" value="RNaseH_sf"/>
</dbReference>
<name>A0AAE0GFN9_9CHLO</name>
<evidence type="ECO:0000259" key="1">
    <source>
        <dbReference type="Pfam" id="PF00075"/>
    </source>
</evidence>
<evidence type="ECO:0000313" key="2">
    <source>
        <dbReference type="EMBL" id="KAK3277226.1"/>
    </source>
</evidence>
<evidence type="ECO:0000313" key="3">
    <source>
        <dbReference type="Proteomes" id="UP001190700"/>
    </source>
</evidence>
<dbReference type="SUPFAM" id="SSF53098">
    <property type="entry name" value="Ribonuclease H-like"/>
    <property type="match status" value="1"/>
</dbReference>
<dbReference type="Proteomes" id="UP001190700">
    <property type="component" value="Unassembled WGS sequence"/>
</dbReference>
<sequence>MVKNERWMHFLHLHGHRTLDDLFGAEASPTGMWGRILKEDGGGVGYTPFRDMIGVGLRLRLNGIASDIVRTLTRMLWGRAKRYMLNHWEAPTLFGETGVITTTDELFSRKEGQYATDGSLDENGAGCAVVAEDDTFMMSALPGEQSVPRAEAYGVLLALLWQDIEKGVTIHTDSKNTIDNVNKIRLDKGKDPRLWRKMENFALYSLVAAVIEVREGRGAETELAHVKSHTGNKDLPSMMNAAADWRVKEERAHSCILREPYRYLPKYYVVSDNGWRCEQY</sequence>
<dbReference type="EMBL" id="LGRX02006206">
    <property type="protein sequence ID" value="KAK3277226.1"/>
    <property type="molecule type" value="Genomic_DNA"/>
</dbReference>
<dbReference type="Pfam" id="PF00075">
    <property type="entry name" value="RNase_H"/>
    <property type="match status" value="1"/>
</dbReference>
<dbReference type="InterPro" id="IPR012337">
    <property type="entry name" value="RNaseH-like_sf"/>
</dbReference>
<protein>
    <recommendedName>
        <fullName evidence="1">RNase H type-1 domain-containing protein</fullName>
    </recommendedName>
</protein>
<organism evidence="2 3">
    <name type="scientific">Cymbomonas tetramitiformis</name>
    <dbReference type="NCBI Taxonomy" id="36881"/>
    <lineage>
        <taxon>Eukaryota</taxon>
        <taxon>Viridiplantae</taxon>
        <taxon>Chlorophyta</taxon>
        <taxon>Pyramimonadophyceae</taxon>
        <taxon>Pyramimonadales</taxon>
        <taxon>Pyramimonadaceae</taxon>
        <taxon>Cymbomonas</taxon>
    </lineage>
</organism>
<keyword evidence="3" id="KW-1185">Reference proteome</keyword>
<dbReference type="Gene3D" id="3.30.420.10">
    <property type="entry name" value="Ribonuclease H-like superfamily/Ribonuclease H"/>
    <property type="match status" value="1"/>
</dbReference>
<reference evidence="2 3" key="1">
    <citation type="journal article" date="2015" name="Genome Biol. Evol.">
        <title>Comparative Genomics of a Bacterivorous Green Alga Reveals Evolutionary Causalities and Consequences of Phago-Mixotrophic Mode of Nutrition.</title>
        <authorList>
            <person name="Burns J.A."/>
            <person name="Paasch A."/>
            <person name="Narechania A."/>
            <person name="Kim E."/>
        </authorList>
    </citation>
    <scope>NUCLEOTIDE SEQUENCE [LARGE SCALE GENOMIC DNA]</scope>
    <source>
        <strain evidence="2 3">PLY_AMNH</strain>
    </source>
</reference>
<accession>A0AAE0GFN9</accession>
<gene>
    <name evidence="2" type="ORF">CYMTET_14754</name>
</gene>
<dbReference type="InterPro" id="IPR002156">
    <property type="entry name" value="RNaseH_domain"/>
</dbReference>